<organism evidence="1 2">
    <name type="scientific">Trichostrongylus colubriformis</name>
    <name type="common">Black scour worm</name>
    <dbReference type="NCBI Taxonomy" id="6319"/>
    <lineage>
        <taxon>Eukaryota</taxon>
        <taxon>Metazoa</taxon>
        <taxon>Ecdysozoa</taxon>
        <taxon>Nematoda</taxon>
        <taxon>Chromadorea</taxon>
        <taxon>Rhabditida</taxon>
        <taxon>Rhabditina</taxon>
        <taxon>Rhabditomorpha</taxon>
        <taxon>Strongyloidea</taxon>
        <taxon>Trichostrongylidae</taxon>
        <taxon>Trichostrongylus</taxon>
    </lineage>
</organism>
<evidence type="ECO:0000313" key="1">
    <source>
        <dbReference type="EMBL" id="KAK5969727.1"/>
    </source>
</evidence>
<evidence type="ECO:0000313" key="2">
    <source>
        <dbReference type="Proteomes" id="UP001331761"/>
    </source>
</evidence>
<sequence length="278" mass="30770">MSATPSPFRPFRMSFSSPTYSDRALRLSNSENVVGFRYRGGSIEKPQRIAEMAAAPSSFIGSEPVNRCLQMPSTSDDGCLDKTLPMFMGDIFDQQEIESSLTDDSGLFGIDVNLHATSTPLPDSPQPFLSTETSIPPVHNPYTDVGMALVKAESPPPQIIKKSPSTPSSFKRAMRDVQRQGILQPRKLLADNTNAPSAAAEPLHLQDSFKPRVSDGTETVKRKRESSLSDNFEVPKKPLKPYSRRWMRLVTGGTRSQRDLTAAAHAFIARLPRFKDSW</sequence>
<dbReference type="Proteomes" id="UP001331761">
    <property type="component" value="Unassembled WGS sequence"/>
</dbReference>
<dbReference type="EMBL" id="WIXE01019820">
    <property type="protein sequence ID" value="KAK5969727.1"/>
    <property type="molecule type" value="Genomic_DNA"/>
</dbReference>
<dbReference type="AlphaFoldDB" id="A0AAN8F0E9"/>
<proteinExistence type="predicted"/>
<protein>
    <submittedName>
        <fullName evidence="1">Uncharacterized protein</fullName>
    </submittedName>
</protein>
<reference evidence="1 2" key="1">
    <citation type="submission" date="2019-10" db="EMBL/GenBank/DDBJ databases">
        <title>Assembly and Annotation for the nematode Trichostrongylus colubriformis.</title>
        <authorList>
            <person name="Martin J."/>
        </authorList>
    </citation>
    <scope>NUCLEOTIDE SEQUENCE [LARGE SCALE GENOMIC DNA]</scope>
    <source>
        <strain evidence="1">G859</strain>
        <tissue evidence="1">Whole worm</tissue>
    </source>
</reference>
<keyword evidence="2" id="KW-1185">Reference proteome</keyword>
<accession>A0AAN8F0E9</accession>
<gene>
    <name evidence="1" type="ORF">GCK32_013785</name>
</gene>
<name>A0AAN8F0E9_TRICO</name>
<comment type="caution">
    <text evidence="1">The sequence shown here is derived from an EMBL/GenBank/DDBJ whole genome shotgun (WGS) entry which is preliminary data.</text>
</comment>